<organism evidence="2 3">
    <name type="scientific">Candidatus Pantoea symbiotica</name>
    <dbReference type="NCBI Taxonomy" id="1884370"/>
    <lineage>
        <taxon>Bacteria</taxon>
        <taxon>Pseudomonadati</taxon>
        <taxon>Pseudomonadota</taxon>
        <taxon>Gammaproteobacteria</taxon>
        <taxon>Enterobacterales</taxon>
        <taxon>Erwiniaceae</taxon>
        <taxon>Pantoea</taxon>
    </lineage>
</organism>
<sequence length="133" mass="15663">MSDIMMTNRIVQIHLASWRYFAALTLPPLALILSLLYSALSLPLMLLFFITHYYCWRLWLDERLFALLNNEDDLAEFDRGMAQLWPKKFSRPRSLADRLHGTRVMFYRAMISLLVLWMVSLCSVIYQALTLAE</sequence>
<keyword evidence="1" id="KW-0812">Transmembrane</keyword>
<dbReference type="EMBL" id="FOSD01000008">
    <property type="protein sequence ID" value="SFK60698.1"/>
    <property type="molecule type" value="Genomic_DNA"/>
</dbReference>
<proteinExistence type="predicted"/>
<reference evidence="2 3" key="1">
    <citation type="submission" date="2016-10" db="EMBL/GenBank/DDBJ databases">
        <authorList>
            <person name="Varghese N."/>
            <person name="Submissions S."/>
        </authorList>
    </citation>
    <scope>NUCLEOTIDE SEQUENCE [LARGE SCALE GENOMIC DNA]</scope>
    <source>
        <strain evidence="2 3">YR512</strain>
    </source>
</reference>
<name>A0A1I4AVW2_9GAMM</name>
<gene>
    <name evidence="2" type="ORF">SAMN05518863_108178</name>
</gene>
<dbReference type="Proteomes" id="UP000198841">
    <property type="component" value="Unassembled WGS sequence"/>
</dbReference>
<evidence type="ECO:0008006" key="4">
    <source>
        <dbReference type="Google" id="ProtNLM"/>
    </source>
</evidence>
<protein>
    <recommendedName>
        <fullName evidence="4">Beta-lactamase fold Zn-dependent hydrolase</fullName>
    </recommendedName>
</protein>
<accession>A0A1I4AVW2</accession>
<feature type="transmembrane region" description="Helical" evidence="1">
    <location>
        <begin position="105"/>
        <end position="129"/>
    </location>
</feature>
<feature type="transmembrane region" description="Helical" evidence="1">
    <location>
        <begin position="21"/>
        <end position="54"/>
    </location>
</feature>
<comment type="caution">
    <text evidence="2">The sequence shown here is derived from an EMBL/GenBank/DDBJ whole genome shotgun (WGS) entry which is preliminary data.</text>
</comment>
<evidence type="ECO:0000313" key="2">
    <source>
        <dbReference type="EMBL" id="SFK60698.1"/>
    </source>
</evidence>
<evidence type="ECO:0000313" key="3">
    <source>
        <dbReference type="Proteomes" id="UP000198841"/>
    </source>
</evidence>
<keyword evidence="1" id="KW-1133">Transmembrane helix</keyword>
<dbReference type="RefSeq" id="WP_008103795.1">
    <property type="nucleotide sequence ID" value="NZ_FOSD01000008.1"/>
</dbReference>
<keyword evidence="1" id="KW-0472">Membrane</keyword>
<evidence type="ECO:0000256" key="1">
    <source>
        <dbReference type="SAM" id="Phobius"/>
    </source>
</evidence>
<keyword evidence="3" id="KW-1185">Reference proteome</keyword>